<comment type="caution">
    <text evidence="2">The sequence shown here is derived from an EMBL/GenBank/DDBJ whole genome shotgun (WGS) entry which is preliminary data.</text>
</comment>
<dbReference type="AlphaFoldDB" id="A0A242CGQ3"/>
<evidence type="ECO:0000313" key="2">
    <source>
        <dbReference type="EMBL" id="OTO09423.1"/>
    </source>
</evidence>
<evidence type="ECO:0000313" key="1">
    <source>
        <dbReference type="EMBL" id="MEI5994611.1"/>
    </source>
</evidence>
<reference evidence="1 3" key="2">
    <citation type="submission" date="2018-07" db="EMBL/GenBank/DDBJ databases">
        <title>The Genome Sequence of Enterococcus sp. DIV0659b.</title>
        <authorList>
            <consortium name="The Broad Institute Genomics Platform"/>
            <consortium name="The Broad Institute Genomic Center for Infectious Diseases"/>
            <person name="Earl A."/>
            <person name="Manson A."/>
            <person name="Schwartman J."/>
            <person name="Gilmore M."/>
            <person name="Abouelleil A."/>
            <person name="Cao P."/>
            <person name="Chapman S."/>
            <person name="Cusick C."/>
            <person name="Shea T."/>
            <person name="Young S."/>
            <person name="Neafsey D."/>
            <person name="Nusbaum C."/>
            <person name="Birren B."/>
        </authorList>
    </citation>
    <scope>NUCLEOTIDE SEQUENCE [LARGE SCALE GENOMIC DNA]</scope>
    <source>
        <strain evidence="1 3">4G2_DIV0659</strain>
    </source>
</reference>
<organism evidence="2">
    <name type="scientific">Candidatus Enterococcus mansonii</name>
    <dbReference type="NCBI Taxonomy" id="1834181"/>
    <lineage>
        <taxon>Bacteria</taxon>
        <taxon>Bacillati</taxon>
        <taxon>Bacillota</taxon>
        <taxon>Bacilli</taxon>
        <taxon>Lactobacillales</taxon>
        <taxon>Enterococcaceae</taxon>
        <taxon>Enterococcus</taxon>
    </lineage>
</organism>
<evidence type="ECO:0000313" key="3">
    <source>
        <dbReference type="Proteomes" id="UP000195139"/>
    </source>
</evidence>
<dbReference type="Proteomes" id="UP000195139">
    <property type="component" value="Unassembled WGS sequence"/>
</dbReference>
<protein>
    <submittedName>
        <fullName evidence="2">Uncharacterized protein</fullName>
    </submittedName>
</protein>
<dbReference type="EMBL" id="NGLE02000001">
    <property type="protein sequence ID" value="MEI5994611.1"/>
    <property type="molecule type" value="Genomic_DNA"/>
</dbReference>
<proteinExistence type="predicted"/>
<name>A0A242CGQ3_9ENTE</name>
<dbReference type="EMBL" id="NGLE01000001">
    <property type="protein sequence ID" value="OTO09423.1"/>
    <property type="molecule type" value="Genomic_DNA"/>
</dbReference>
<gene>
    <name evidence="2" type="ORF">A5880_000102</name>
    <name evidence="1" type="ORF">A5880_002197</name>
</gene>
<reference evidence="2" key="1">
    <citation type="submission" date="2017-05" db="EMBL/GenBank/DDBJ databases">
        <title>The Genome Sequence of Enterococcus sp. 4G2_DIV0659.</title>
        <authorList>
            <consortium name="The Broad Institute Genomics Platform"/>
            <consortium name="The Broad Institute Genomic Center for Infectious Diseases"/>
            <person name="Earl A."/>
            <person name="Manson A."/>
            <person name="Schwartman J."/>
            <person name="Gilmore M."/>
            <person name="Abouelleil A."/>
            <person name="Cao P."/>
            <person name="Chapman S."/>
            <person name="Cusick C."/>
            <person name="Shea T."/>
            <person name="Young S."/>
            <person name="Neafsey D."/>
            <person name="Nusbaum C."/>
            <person name="Birren B."/>
        </authorList>
    </citation>
    <scope>NUCLEOTIDE SEQUENCE [LARGE SCALE GENOMIC DNA]</scope>
    <source>
        <strain evidence="2">4G2_DIV0659</strain>
    </source>
</reference>
<sequence>MISVLSQPFYDVGCARKTRIDTTVKKEKIDEINFLGSSRSDESHE</sequence>
<keyword evidence="3" id="KW-1185">Reference proteome</keyword>
<accession>A0A242CGQ3</accession>